<keyword evidence="2" id="KW-1185">Reference proteome</keyword>
<name>A0A8K1FNQ4_PYTOL</name>
<accession>A0A8K1FNQ4</accession>
<comment type="caution">
    <text evidence="1">The sequence shown here is derived from an EMBL/GenBank/DDBJ whole genome shotgun (WGS) entry which is preliminary data.</text>
</comment>
<dbReference type="EMBL" id="SPLM01000004">
    <property type="protein sequence ID" value="TMW67574.1"/>
    <property type="molecule type" value="Genomic_DNA"/>
</dbReference>
<dbReference type="OrthoDB" id="101030at2759"/>
<reference evidence="1" key="1">
    <citation type="submission" date="2019-03" db="EMBL/GenBank/DDBJ databases">
        <title>Long read genome sequence of the mycoparasitic Pythium oligandrum ATCC 38472 isolated from sugarbeet rhizosphere.</title>
        <authorList>
            <person name="Gaulin E."/>
        </authorList>
    </citation>
    <scope>NUCLEOTIDE SEQUENCE</scope>
    <source>
        <strain evidence="1">ATCC 38472_TT</strain>
    </source>
</reference>
<evidence type="ECO:0000313" key="2">
    <source>
        <dbReference type="Proteomes" id="UP000794436"/>
    </source>
</evidence>
<dbReference type="AlphaFoldDB" id="A0A8K1FNQ4"/>
<proteinExistence type="predicted"/>
<gene>
    <name evidence="1" type="ORF">Poli38472_011194</name>
</gene>
<sequence length="684" mass="76838">MEMTDKRWECMASWWAVFCGHEGEMATLASSHHVYSEYAWIELTLYVTNDANHRAITREEYEDVLEAMELVSLLACVDEDAWIQGLLKYTSGSSLVLADRGSYQPPRFAIRLVGYRPEDVEEDPDAAPACIQDAATLIHDMIHHMFSPVRHSAGFQEVKNELLSNVTDPSVREKCDQIKIPVVLEGMFWDNAVYTTFQLDLEDVYSRRHANLSPECPIWLEAMSISTEDPQASVEEAAQLGLLLSQRKLPLRDIDIFDIKWTSSIVVNGLKNSMHVNEVSRRFDLSGMYYSASERVAVFSALAANTSIKTMRLWLLQDWSESEHETTRRATLQWVAFSIFSQYSQSAIDTFEFEDDSFTTQNAQAMREVLTAANPLQILLDSSESECKTANLLEDHIISTSVVVPTGTKVWIIHNRPSEPRVDILLPGCGVYPVERSKLTQPEVVYRAKAVTFLKLFLDQGDNDFAPFIQVIGSHIERLSVQVRASTGSISSSHIQQVAGSCPKLKYLVLDGMDSEGLQAIVKAFDSALPCLDALHLEGFMTKEPEDLMQFISALGDTRHRMSLQLRELHLDLYGFDLSIDASLALRSALMSNNVLHTVFLKPGRHNYFEINDHVQSLPDVLIPIPHKPLALRSKFAFLSIVHNLSASDVIQDALGRVDSAIISLIFAFSAVPTKRIVVARRDP</sequence>
<protein>
    <submittedName>
        <fullName evidence="1">Uncharacterized protein</fullName>
    </submittedName>
</protein>
<evidence type="ECO:0000313" key="1">
    <source>
        <dbReference type="EMBL" id="TMW67574.1"/>
    </source>
</evidence>
<dbReference type="SUPFAM" id="SSF52047">
    <property type="entry name" value="RNI-like"/>
    <property type="match status" value="1"/>
</dbReference>
<organism evidence="1 2">
    <name type="scientific">Pythium oligandrum</name>
    <name type="common">Mycoparasitic fungus</name>
    <dbReference type="NCBI Taxonomy" id="41045"/>
    <lineage>
        <taxon>Eukaryota</taxon>
        <taxon>Sar</taxon>
        <taxon>Stramenopiles</taxon>
        <taxon>Oomycota</taxon>
        <taxon>Peronosporomycetes</taxon>
        <taxon>Pythiales</taxon>
        <taxon>Pythiaceae</taxon>
        <taxon>Pythium</taxon>
    </lineage>
</organism>
<dbReference type="Gene3D" id="3.80.10.10">
    <property type="entry name" value="Ribonuclease Inhibitor"/>
    <property type="match status" value="1"/>
</dbReference>
<dbReference type="InterPro" id="IPR032675">
    <property type="entry name" value="LRR_dom_sf"/>
</dbReference>
<dbReference type="Proteomes" id="UP000794436">
    <property type="component" value="Unassembled WGS sequence"/>
</dbReference>